<dbReference type="RefSeq" id="WP_125754065.1">
    <property type="nucleotide sequence ID" value="NZ_JBHTON010000017.1"/>
</dbReference>
<keyword evidence="2" id="KW-0560">Oxidoreductase</keyword>
<dbReference type="SUPFAM" id="SSF50129">
    <property type="entry name" value="GroES-like"/>
    <property type="match status" value="1"/>
</dbReference>
<dbReference type="Gene3D" id="3.90.180.10">
    <property type="entry name" value="Medium-chain alcohol dehydrogenases, catalytic domain"/>
    <property type="match status" value="1"/>
</dbReference>
<evidence type="ECO:0000259" key="3">
    <source>
        <dbReference type="SMART" id="SM00829"/>
    </source>
</evidence>
<dbReference type="InterPro" id="IPR013154">
    <property type="entry name" value="ADH-like_N"/>
</dbReference>
<dbReference type="Gene3D" id="3.40.50.720">
    <property type="entry name" value="NAD(P)-binding Rossmann-like Domain"/>
    <property type="match status" value="1"/>
</dbReference>
<dbReference type="SUPFAM" id="SSF51735">
    <property type="entry name" value="NAD(P)-binding Rossmann-fold domains"/>
    <property type="match status" value="1"/>
</dbReference>
<accession>A0ABW4E4T2</accession>
<dbReference type="Proteomes" id="UP001597252">
    <property type="component" value="Unassembled WGS sequence"/>
</dbReference>
<organism evidence="4 5">
    <name type="scientific">Lacticaseibacillus baoqingensis</name>
    <dbReference type="NCBI Taxonomy" id="2486013"/>
    <lineage>
        <taxon>Bacteria</taxon>
        <taxon>Bacillati</taxon>
        <taxon>Bacillota</taxon>
        <taxon>Bacilli</taxon>
        <taxon>Lactobacillales</taxon>
        <taxon>Lactobacillaceae</taxon>
        <taxon>Lacticaseibacillus</taxon>
    </lineage>
</organism>
<comment type="caution">
    <text evidence="4">The sequence shown here is derived from an EMBL/GenBank/DDBJ whole genome shotgun (WGS) entry which is preliminary data.</text>
</comment>
<dbReference type="PANTHER" id="PTHR48106">
    <property type="entry name" value="QUINONE OXIDOREDUCTASE PIG3-RELATED"/>
    <property type="match status" value="1"/>
</dbReference>
<dbReference type="SMART" id="SM00829">
    <property type="entry name" value="PKS_ER"/>
    <property type="match status" value="1"/>
</dbReference>
<dbReference type="InterPro" id="IPR020843">
    <property type="entry name" value="ER"/>
</dbReference>
<reference evidence="5" key="1">
    <citation type="journal article" date="2019" name="Int. J. Syst. Evol. Microbiol.">
        <title>The Global Catalogue of Microorganisms (GCM) 10K type strain sequencing project: providing services to taxonomists for standard genome sequencing and annotation.</title>
        <authorList>
            <consortium name="The Broad Institute Genomics Platform"/>
            <consortium name="The Broad Institute Genome Sequencing Center for Infectious Disease"/>
            <person name="Wu L."/>
            <person name="Ma J."/>
        </authorList>
    </citation>
    <scope>NUCLEOTIDE SEQUENCE [LARGE SCALE GENOMIC DNA]</scope>
    <source>
        <strain evidence="5">CCM 8903</strain>
    </source>
</reference>
<sequence length="317" mass="33420">MQAIVINHAGGPEALQLQEVPTPQVKPGWSLVKVKGFGINHSEIYTRKGESPSVHFPRILGIECVGEIAETTAPDQLPVGQRVVSLMGGMGREFDGGYAEYALLPNEQLYPVATKLSWAELAAVPETYFTAFGSLQHAHITEATALLIRGATSGVGVAAIKLAKAMNPAVTVSGSTRRQAKFAELQAIGCDHPVLDEAGHLPAANRYDAIVELVGAKTLQDSLAHLLPGGYCCVTGGLGDQWTVPDFDPFALPNGASLTNFESGAAINGPAFNALLQLIDQHHIDVAPRQTFDLAHTADAQAALEASDSFGKVVVLV</sequence>
<evidence type="ECO:0000313" key="4">
    <source>
        <dbReference type="EMBL" id="MFD1484899.1"/>
    </source>
</evidence>
<feature type="domain" description="Enoyl reductase (ER)" evidence="3">
    <location>
        <begin position="10"/>
        <end position="315"/>
    </location>
</feature>
<keyword evidence="1" id="KW-0521">NADP</keyword>
<evidence type="ECO:0000256" key="2">
    <source>
        <dbReference type="ARBA" id="ARBA00023002"/>
    </source>
</evidence>
<dbReference type="InterPro" id="IPR011032">
    <property type="entry name" value="GroES-like_sf"/>
</dbReference>
<proteinExistence type="predicted"/>
<dbReference type="PANTHER" id="PTHR48106:SF18">
    <property type="entry name" value="QUINONE OXIDOREDUCTASE PIG3"/>
    <property type="match status" value="1"/>
</dbReference>
<dbReference type="InterPro" id="IPR036291">
    <property type="entry name" value="NAD(P)-bd_dom_sf"/>
</dbReference>
<dbReference type="Pfam" id="PF13602">
    <property type="entry name" value="ADH_zinc_N_2"/>
    <property type="match status" value="1"/>
</dbReference>
<evidence type="ECO:0000313" key="5">
    <source>
        <dbReference type="Proteomes" id="UP001597252"/>
    </source>
</evidence>
<name>A0ABW4E4T2_9LACO</name>
<gene>
    <name evidence="4" type="ORF">ACFQ5J_06630</name>
</gene>
<keyword evidence="5" id="KW-1185">Reference proteome</keyword>
<dbReference type="Pfam" id="PF08240">
    <property type="entry name" value="ADH_N"/>
    <property type="match status" value="1"/>
</dbReference>
<protein>
    <submittedName>
        <fullName evidence="4">Alcohol dehydrogenase catalytic domain-containing protein</fullName>
    </submittedName>
</protein>
<dbReference type="EMBL" id="JBHTON010000017">
    <property type="protein sequence ID" value="MFD1484899.1"/>
    <property type="molecule type" value="Genomic_DNA"/>
</dbReference>
<evidence type="ECO:0000256" key="1">
    <source>
        <dbReference type="ARBA" id="ARBA00022857"/>
    </source>
</evidence>